<evidence type="ECO:0000256" key="2">
    <source>
        <dbReference type="SAM" id="SignalP"/>
    </source>
</evidence>
<keyword evidence="5" id="KW-1185">Reference proteome</keyword>
<evidence type="ECO:0000256" key="1">
    <source>
        <dbReference type="SAM" id="MobiDB-lite"/>
    </source>
</evidence>
<dbReference type="InterPro" id="IPR025392">
    <property type="entry name" value="DUF4124"/>
</dbReference>
<protein>
    <recommendedName>
        <fullName evidence="3">DUF4124 domain-containing protein</fullName>
    </recommendedName>
</protein>
<evidence type="ECO:0000313" key="5">
    <source>
        <dbReference type="Proteomes" id="UP000323671"/>
    </source>
</evidence>
<reference evidence="4 5" key="1">
    <citation type="submission" date="2017-07" db="EMBL/GenBank/DDBJ databases">
        <title>Complete genome sequence of Oryzomicrobium terrae TPP412.</title>
        <authorList>
            <person name="Chiu L.-W."/>
            <person name="Lo K.-J."/>
            <person name="Tsai Y.-M."/>
            <person name="Lin S.-S."/>
            <person name="Kuo C.-H."/>
            <person name="Liu C.-T."/>
        </authorList>
    </citation>
    <scope>NUCLEOTIDE SEQUENCE [LARGE SCALE GENOMIC DNA]</scope>
    <source>
        <strain evidence="4 5">TPP412</strain>
    </source>
</reference>
<gene>
    <name evidence="4" type="ORF">OTERR_30810</name>
</gene>
<evidence type="ECO:0000313" key="4">
    <source>
        <dbReference type="EMBL" id="QEL66557.1"/>
    </source>
</evidence>
<feature type="region of interest" description="Disordered" evidence="1">
    <location>
        <begin position="49"/>
        <end position="71"/>
    </location>
</feature>
<sequence>MTRSPSPPVLLLALLLALGAAPASAQMYRYIAPDGRTVFADTVPPGARQVEKIAPADEASPQEAEAARQQVRQQLEREKAEVEQIQRRQERFDAAYDQMKAAERELEAARQRQKDGEEPLPGERVGNRGGGSRLRETYFQRQDRLKADVQQAEQRVEALRAKTRALE</sequence>
<feature type="compositionally biased region" description="Low complexity" evidence="1">
    <location>
        <begin position="62"/>
        <end position="71"/>
    </location>
</feature>
<keyword evidence="2" id="KW-0732">Signal</keyword>
<feature type="compositionally biased region" description="Basic and acidic residues" evidence="1">
    <location>
        <begin position="103"/>
        <end position="117"/>
    </location>
</feature>
<dbReference type="EMBL" id="CP022579">
    <property type="protein sequence ID" value="QEL66557.1"/>
    <property type="molecule type" value="Genomic_DNA"/>
</dbReference>
<dbReference type="RefSeq" id="WP_149426349.1">
    <property type="nucleotide sequence ID" value="NZ_CP022579.1"/>
</dbReference>
<evidence type="ECO:0000259" key="3">
    <source>
        <dbReference type="Pfam" id="PF13511"/>
    </source>
</evidence>
<name>A0A5C1EEH9_9RHOO</name>
<feature type="signal peptide" evidence="2">
    <location>
        <begin position="1"/>
        <end position="25"/>
    </location>
</feature>
<feature type="region of interest" description="Disordered" evidence="1">
    <location>
        <begin position="103"/>
        <end position="135"/>
    </location>
</feature>
<organism evidence="4 5">
    <name type="scientific">Oryzomicrobium terrae</name>
    <dbReference type="NCBI Taxonomy" id="1735038"/>
    <lineage>
        <taxon>Bacteria</taxon>
        <taxon>Pseudomonadati</taxon>
        <taxon>Pseudomonadota</taxon>
        <taxon>Betaproteobacteria</taxon>
        <taxon>Rhodocyclales</taxon>
        <taxon>Rhodocyclaceae</taxon>
        <taxon>Oryzomicrobium</taxon>
    </lineage>
</organism>
<dbReference type="AlphaFoldDB" id="A0A5C1EEH9"/>
<feature type="chain" id="PRO_5022918058" description="DUF4124 domain-containing protein" evidence="2">
    <location>
        <begin position="26"/>
        <end position="167"/>
    </location>
</feature>
<feature type="domain" description="DUF4124" evidence="3">
    <location>
        <begin position="14"/>
        <end position="69"/>
    </location>
</feature>
<proteinExistence type="predicted"/>
<dbReference type="KEGG" id="otr:OTERR_30810"/>
<accession>A0A5C1EEH9</accession>
<dbReference type="Proteomes" id="UP000323671">
    <property type="component" value="Chromosome"/>
</dbReference>
<dbReference type="Pfam" id="PF13511">
    <property type="entry name" value="DUF4124"/>
    <property type="match status" value="1"/>
</dbReference>